<evidence type="ECO:0000256" key="5">
    <source>
        <dbReference type="ARBA" id="ARBA00022512"/>
    </source>
</evidence>
<comment type="pathway">
    <text evidence="2 12">Glycan metabolism; pectin degradation; 2-dehydro-3-deoxy-D-gluconate from pectin: step 1/5.</text>
</comment>
<keyword evidence="15" id="KW-1185">Reference proteome</keyword>
<comment type="subcellular location">
    <subcellularLocation>
        <location evidence="1">Secreted</location>
        <location evidence="1">Cell wall</location>
    </subcellularLocation>
</comment>
<evidence type="ECO:0000313" key="14">
    <source>
        <dbReference type="EMBL" id="KAB5529147.1"/>
    </source>
</evidence>
<feature type="signal peptide" evidence="12">
    <location>
        <begin position="1"/>
        <end position="19"/>
    </location>
</feature>
<evidence type="ECO:0000256" key="12">
    <source>
        <dbReference type="RuleBase" id="RU000589"/>
    </source>
</evidence>
<dbReference type="EMBL" id="VDCV01000013">
    <property type="protein sequence ID" value="KAB5529147.1"/>
    <property type="molecule type" value="Genomic_DNA"/>
</dbReference>
<dbReference type="Pfam" id="PF01095">
    <property type="entry name" value="Pectinesterase"/>
    <property type="match status" value="1"/>
</dbReference>
<feature type="active site" evidence="11">
    <location>
        <position position="203"/>
    </location>
</feature>
<sequence>MQQPLFTVIAILFITISSGKYSQAIDCKPGRGKKVQHTIIVDQSGKGHFTKIQDAIDSIPINNDKWIKVRINPGTYIEQVTIPEEKPCIFLKGRDRALTTITYNAHKRTDTSATFTSSPSNVVAMGITFKNSYNLPYKQNTYSKNISYGIKMPGVGVSPALSARIYGDKSAFYDCAFLGVQDTLWDVQGRHHFLNCYIEGAVDFIFGAGQSLYEGCSINVTGDGVITAQGREFPNDPNGFVFSGCTVSGIEGVRAFLGRAYRPYSRVIFQDSYFSEVVDPLGWNAWGYVGKEENFKYAELNCKGPGSNKSKRVPWVITKPSTGHSEVFSKSSFIDQDGWLAKLPL</sequence>
<evidence type="ECO:0000256" key="4">
    <source>
        <dbReference type="ARBA" id="ARBA00013229"/>
    </source>
</evidence>
<dbReference type="Gene3D" id="2.160.20.10">
    <property type="entry name" value="Single-stranded right-handed beta-helix, Pectin lyase-like"/>
    <property type="match status" value="1"/>
</dbReference>
<evidence type="ECO:0000256" key="3">
    <source>
        <dbReference type="ARBA" id="ARBA00008891"/>
    </source>
</evidence>
<dbReference type="EC" id="3.1.1.11" evidence="4 12"/>
<dbReference type="SUPFAM" id="SSF51126">
    <property type="entry name" value="Pectin lyase-like"/>
    <property type="match status" value="1"/>
</dbReference>
<evidence type="ECO:0000256" key="1">
    <source>
        <dbReference type="ARBA" id="ARBA00004191"/>
    </source>
</evidence>
<accession>A0A5N5KFP1</accession>
<organism evidence="14 15">
    <name type="scientific">Salix brachista</name>
    <dbReference type="NCBI Taxonomy" id="2182728"/>
    <lineage>
        <taxon>Eukaryota</taxon>
        <taxon>Viridiplantae</taxon>
        <taxon>Streptophyta</taxon>
        <taxon>Embryophyta</taxon>
        <taxon>Tracheophyta</taxon>
        <taxon>Spermatophyta</taxon>
        <taxon>Magnoliopsida</taxon>
        <taxon>eudicotyledons</taxon>
        <taxon>Gunneridae</taxon>
        <taxon>Pentapetalae</taxon>
        <taxon>rosids</taxon>
        <taxon>fabids</taxon>
        <taxon>Malpighiales</taxon>
        <taxon>Salicaceae</taxon>
        <taxon>Saliceae</taxon>
        <taxon>Salix</taxon>
    </lineage>
</organism>
<keyword evidence="8" id="KW-0325">Glycoprotein</keyword>
<keyword evidence="5" id="KW-0964">Secreted</keyword>
<reference evidence="15" key="1">
    <citation type="journal article" date="2019" name="Gigascience">
        <title>De novo genome assembly of the endangered Acer yangbiense, a plant species with extremely small populations endemic to Yunnan Province, China.</title>
        <authorList>
            <person name="Yang J."/>
            <person name="Wariss H.M."/>
            <person name="Tao L."/>
            <person name="Zhang R."/>
            <person name="Yun Q."/>
            <person name="Hollingsworth P."/>
            <person name="Dao Z."/>
            <person name="Luo G."/>
            <person name="Guo H."/>
            <person name="Ma Y."/>
            <person name="Sun W."/>
        </authorList>
    </citation>
    <scope>NUCLEOTIDE SEQUENCE [LARGE SCALE GENOMIC DNA]</scope>
    <source>
        <strain evidence="15">cv. br00</strain>
    </source>
</reference>
<proteinExistence type="inferred from homology"/>
<dbReference type="UniPathway" id="UPA00545">
    <property type="reaction ID" value="UER00823"/>
</dbReference>
<comment type="similarity">
    <text evidence="3">Belongs to the pectinesterase family.</text>
</comment>
<dbReference type="PANTHER" id="PTHR31321">
    <property type="entry name" value="ACYL-COA THIOESTER HYDROLASE YBHC-RELATED"/>
    <property type="match status" value="1"/>
</dbReference>
<dbReference type="InterPro" id="IPR011050">
    <property type="entry name" value="Pectin_lyase_fold/virulence"/>
</dbReference>
<evidence type="ECO:0000256" key="9">
    <source>
        <dbReference type="ARBA" id="ARBA00047928"/>
    </source>
</evidence>
<dbReference type="Proteomes" id="UP000326939">
    <property type="component" value="Chromosome 13"/>
</dbReference>
<dbReference type="PANTHER" id="PTHR31321:SF120">
    <property type="entry name" value="PECTINESTERASE 52-RELATED"/>
    <property type="match status" value="1"/>
</dbReference>
<evidence type="ECO:0000256" key="7">
    <source>
        <dbReference type="ARBA" id="ARBA00023085"/>
    </source>
</evidence>
<gene>
    <name evidence="14" type="ORF">DKX38_019228</name>
</gene>
<comment type="function">
    <text evidence="10">Acts in the modification of cell walls via demethylesterification of cell wall pectin.</text>
</comment>
<keyword evidence="5" id="KW-0134">Cell wall</keyword>
<comment type="catalytic activity">
    <reaction evidence="9 12">
        <text>[(1-&gt;4)-alpha-D-galacturonosyl methyl ester](n) + n H2O = [(1-&gt;4)-alpha-D-galacturonosyl](n) + n methanol + n H(+)</text>
        <dbReference type="Rhea" id="RHEA:22380"/>
        <dbReference type="Rhea" id="RHEA-COMP:14570"/>
        <dbReference type="Rhea" id="RHEA-COMP:14573"/>
        <dbReference type="ChEBI" id="CHEBI:15377"/>
        <dbReference type="ChEBI" id="CHEBI:15378"/>
        <dbReference type="ChEBI" id="CHEBI:17790"/>
        <dbReference type="ChEBI" id="CHEBI:140522"/>
        <dbReference type="ChEBI" id="CHEBI:140523"/>
        <dbReference type="EC" id="3.1.1.11"/>
    </reaction>
</comment>
<protein>
    <recommendedName>
        <fullName evidence="4 12">Pectinesterase</fullName>
        <ecNumber evidence="4 12">3.1.1.11</ecNumber>
    </recommendedName>
</protein>
<dbReference type="GO" id="GO:0042545">
    <property type="term" value="P:cell wall modification"/>
    <property type="evidence" value="ECO:0007669"/>
    <property type="project" value="UniProtKB-UniRule"/>
</dbReference>
<dbReference type="FunFam" id="2.160.20.10:FF:000013">
    <property type="entry name" value="Pectinesterase"/>
    <property type="match status" value="1"/>
</dbReference>
<evidence type="ECO:0000256" key="2">
    <source>
        <dbReference type="ARBA" id="ARBA00005184"/>
    </source>
</evidence>
<dbReference type="AlphaFoldDB" id="A0A5N5KFP1"/>
<keyword evidence="7 12" id="KW-0063">Aspartyl esterase</keyword>
<name>A0A5N5KFP1_9ROSI</name>
<evidence type="ECO:0000256" key="8">
    <source>
        <dbReference type="ARBA" id="ARBA00023180"/>
    </source>
</evidence>
<dbReference type="InterPro" id="IPR012334">
    <property type="entry name" value="Pectin_lyas_fold"/>
</dbReference>
<dbReference type="PROSITE" id="PS00503">
    <property type="entry name" value="PECTINESTERASE_2"/>
    <property type="match status" value="1"/>
</dbReference>
<keyword evidence="6 12" id="KW-0378">Hydrolase</keyword>
<feature type="domain" description="Pectinesterase catalytic" evidence="13">
    <location>
        <begin position="39"/>
        <end position="336"/>
    </location>
</feature>
<dbReference type="InterPro" id="IPR000070">
    <property type="entry name" value="Pectinesterase_cat"/>
</dbReference>
<evidence type="ECO:0000313" key="15">
    <source>
        <dbReference type="Proteomes" id="UP000326939"/>
    </source>
</evidence>
<evidence type="ECO:0000259" key="13">
    <source>
        <dbReference type="Pfam" id="PF01095"/>
    </source>
</evidence>
<comment type="caution">
    <text evidence="14">The sequence shown here is derived from an EMBL/GenBank/DDBJ whole genome shotgun (WGS) entry which is preliminary data.</text>
</comment>
<evidence type="ECO:0000256" key="6">
    <source>
        <dbReference type="ARBA" id="ARBA00022801"/>
    </source>
</evidence>
<dbReference type="InterPro" id="IPR033131">
    <property type="entry name" value="Pectinesterase_Asp_AS"/>
</dbReference>
<feature type="chain" id="PRO_5024468978" description="Pectinesterase" evidence="12">
    <location>
        <begin position="20"/>
        <end position="345"/>
    </location>
</feature>
<keyword evidence="12" id="KW-0732">Signal</keyword>
<dbReference type="GO" id="GO:0030599">
    <property type="term" value="F:pectinesterase activity"/>
    <property type="evidence" value="ECO:0007669"/>
    <property type="project" value="UniProtKB-UniRule"/>
</dbReference>
<evidence type="ECO:0000256" key="10">
    <source>
        <dbReference type="ARBA" id="ARBA00057335"/>
    </source>
</evidence>
<dbReference type="GO" id="GO:0045490">
    <property type="term" value="P:pectin catabolic process"/>
    <property type="evidence" value="ECO:0007669"/>
    <property type="project" value="UniProtKB-UniRule"/>
</dbReference>
<evidence type="ECO:0000256" key="11">
    <source>
        <dbReference type="PROSITE-ProRule" id="PRU10040"/>
    </source>
</evidence>